<accession>A0A8H8A0R5</accession>
<evidence type="ECO:0000259" key="6">
    <source>
        <dbReference type="Pfam" id="PF03404"/>
    </source>
</evidence>
<dbReference type="SUPFAM" id="SSF56524">
    <property type="entry name" value="Oxidoreductase molybdopterin-binding domain"/>
    <property type="match status" value="1"/>
</dbReference>
<evidence type="ECO:0000256" key="2">
    <source>
        <dbReference type="ARBA" id="ARBA00022505"/>
    </source>
</evidence>
<evidence type="ECO:0000256" key="4">
    <source>
        <dbReference type="ARBA" id="ARBA00023002"/>
    </source>
</evidence>
<dbReference type="GO" id="GO:0030151">
    <property type="term" value="F:molybdenum ion binding"/>
    <property type="evidence" value="ECO:0007669"/>
    <property type="project" value="InterPro"/>
</dbReference>
<dbReference type="PANTHER" id="PTHR19372:SF7">
    <property type="entry name" value="SULFITE OXIDASE, MITOCHONDRIAL"/>
    <property type="match status" value="1"/>
</dbReference>
<dbReference type="EMBL" id="JAEFCI010001524">
    <property type="protein sequence ID" value="KAG5462850.1"/>
    <property type="molecule type" value="Genomic_DNA"/>
</dbReference>
<keyword evidence="8" id="KW-1185">Reference proteome</keyword>
<protein>
    <submittedName>
        <fullName evidence="7">Oxidoreductase, molybdopterin-binding domain-containing protein</fullName>
    </submittedName>
</protein>
<dbReference type="Proteomes" id="UP000673691">
    <property type="component" value="Unassembled WGS sequence"/>
</dbReference>
<keyword evidence="4" id="KW-0560">Oxidoreductase</keyword>
<dbReference type="PRINTS" id="PR00407">
    <property type="entry name" value="EUMOPTERIN"/>
</dbReference>
<dbReference type="Pfam" id="PF00174">
    <property type="entry name" value="Oxidored_molyb"/>
    <property type="match status" value="1"/>
</dbReference>
<keyword evidence="3" id="KW-0479">Metal-binding</keyword>
<dbReference type="SUPFAM" id="SSF81296">
    <property type="entry name" value="E set domains"/>
    <property type="match status" value="1"/>
</dbReference>
<organism evidence="7 8">
    <name type="scientific">Olpidium bornovanus</name>
    <dbReference type="NCBI Taxonomy" id="278681"/>
    <lineage>
        <taxon>Eukaryota</taxon>
        <taxon>Fungi</taxon>
        <taxon>Fungi incertae sedis</taxon>
        <taxon>Olpidiomycota</taxon>
        <taxon>Olpidiomycotina</taxon>
        <taxon>Olpidiomycetes</taxon>
        <taxon>Olpidiales</taxon>
        <taxon>Olpidiaceae</taxon>
        <taxon>Olpidium</taxon>
    </lineage>
</organism>
<comment type="caution">
    <text evidence="7">The sequence shown here is derived from an EMBL/GenBank/DDBJ whole genome shotgun (WGS) entry which is preliminary data.</text>
</comment>
<dbReference type="Gene3D" id="2.60.40.650">
    <property type="match status" value="1"/>
</dbReference>
<evidence type="ECO:0000256" key="3">
    <source>
        <dbReference type="ARBA" id="ARBA00022723"/>
    </source>
</evidence>
<evidence type="ECO:0000313" key="7">
    <source>
        <dbReference type="EMBL" id="KAG5462850.1"/>
    </source>
</evidence>
<evidence type="ECO:0000259" key="5">
    <source>
        <dbReference type="Pfam" id="PF00174"/>
    </source>
</evidence>
<dbReference type="InterPro" id="IPR008335">
    <property type="entry name" value="Mopterin_OxRdtase_euk"/>
</dbReference>
<dbReference type="GO" id="GO:0043546">
    <property type="term" value="F:molybdopterin cofactor binding"/>
    <property type="evidence" value="ECO:0007669"/>
    <property type="project" value="TreeGrafter"/>
</dbReference>
<dbReference type="GO" id="GO:0020037">
    <property type="term" value="F:heme binding"/>
    <property type="evidence" value="ECO:0007669"/>
    <property type="project" value="TreeGrafter"/>
</dbReference>
<feature type="domain" description="Moybdenum cofactor oxidoreductase dimerisation" evidence="6">
    <location>
        <begin position="256"/>
        <end position="376"/>
    </location>
</feature>
<dbReference type="GO" id="GO:0008482">
    <property type="term" value="F:sulfite oxidase activity"/>
    <property type="evidence" value="ECO:0007669"/>
    <property type="project" value="TreeGrafter"/>
</dbReference>
<dbReference type="InterPro" id="IPR000572">
    <property type="entry name" value="OxRdtase_Mopterin-bd_dom"/>
</dbReference>
<dbReference type="AlphaFoldDB" id="A0A8H8A0R5"/>
<dbReference type="GO" id="GO:0006790">
    <property type="term" value="P:sulfur compound metabolic process"/>
    <property type="evidence" value="ECO:0007669"/>
    <property type="project" value="TreeGrafter"/>
</dbReference>
<feature type="domain" description="Oxidoreductase molybdopterin-binding" evidence="5">
    <location>
        <begin position="54"/>
        <end position="229"/>
    </location>
</feature>
<dbReference type="InterPro" id="IPR014756">
    <property type="entry name" value="Ig_E-set"/>
</dbReference>
<gene>
    <name evidence="7" type="ORF">BJ554DRAFT_3268</name>
</gene>
<keyword evidence="2" id="KW-0500">Molybdenum</keyword>
<dbReference type="OrthoDB" id="10051395at2759"/>
<dbReference type="Gene3D" id="3.90.420.10">
    <property type="entry name" value="Oxidoreductase, molybdopterin-binding domain"/>
    <property type="match status" value="1"/>
</dbReference>
<reference evidence="7 8" key="1">
    <citation type="journal article" name="Sci. Rep.">
        <title>Genome-scale phylogenetic analyses confirm Olpidium as the closest living zoosporic fungus to the non-flagellated, terrestrial fungi.</title>
        <authorList>
            <person name="Chang Y."/>
            <person name="Rochon D."/>
            <person name="Sekimoto S."/>
            <person name="Wang Y."/>
            <person name="Chovatia M."/>
            <person name="Sandor L."/>
            <person name="Salamov A."/>
            <person name="Grigoriev I.V."/>
            <person name="Stajich J.E."/>
            <person name="Spatafora J.W."/>
        </authorList>
    </citation>
    <scope>NUCLEOTIDE SEQUENCE [LARGE SCALE GENOMIC DNA]</scope>
    <source>
        <strain evidence="7">S191</strain>
    </source>
</reference>
<proteinExistence type="predicted"/>
<evidence type="ECO:0000313" key="8">
    <source>
        <dbReference type="Proteomes" id="UP000673691"/>
    </source>
</evidence>
<dbReference type="Pfam" id="PF03404">
    <property type="entry name" value="Mo-co_dimer"/>
    <property type="match status" value="1"/>
</dbReference>
<dbReference type="InterPro" id="IPR005066">
    <property type="entry name" value="MoCF_OxRdtse_dimer"/>
</dbReference>
<evidence type="ECO:0000256" key="1">
    <source>
        <dbReference type="ARBA" id="ARBA00001924"/>
    </source>
</evidence>
<name>A0A8H8A0R5_9FUNG</name>
<comment type="cofactor">
    <cofactor evidence="1">
        <name>Mo-molybdopterin</name>
        <dbReference type="ChEBI" id="CHEBI:71302"/>
    </cofactor>
</comment>
<sequence>MAFDADDWIRRDDRLVARTGRLPFNAEPPPATLLAGGDEGGAVTPAALHYVRNHAPVPRLEWAEHVLEVADDSSTVMLPMDALRDLFRPVDVLVTFACDGNRRGELNGIRRTLGFDFGPCAVSTGSWAGALLRDVLLRFFGERALDRYNYVCFEGCDALTNGTYGTSIPVALVKDPTTDVLVAYSLNGAAIPPDHGFPVRTIIPGFVGGRTVKWLKKIRLSKKESQSWYHFYDNRLLPSPVTSEGIATQYWKNPDYLIYEMNLNSVMLAPGHDEELKIGCLESLVHLQGYAYDGGGRRITRVELSLDDGQTWLLCDHQYPDGYHPRHGKRWWVMCKWSYSVEMYKLAIAKEIIVRAWNISHNTQPERRTWWAKRGTVSDDVSAACYLSHACFGGRSSPGTSQG</sequence>
<dbReference type="InterPro" id="IPR036374">
    <property type="entry name" value="OxRdtase_Mopterin-bd_sf"/>
</dbReference>
<dbReference type="PANTHER" id="PTHR19372">
    <property type="entry name" value="SULFITE REDUCTASE"/>
    <property type="match status" value="1"/>
</dbReference>